<dbReference type="PANTHER" id="PTHR32015:SF1">
    <property type="entry name" value="LIPASE"/>
    <property type="match status" value="1"/>
</dbReference>
<evidence type="ECO:0000313" key="2">
    <source>
        <dbReference type="EMBL" id="WCT55434.1"/>
    </source>
</evidence>
<name>A0AAX3LZK8_9BACL</name>
<dbReference type="EMBL" id="CP117416">
    <property type="protein sequence ID" value="WCT55434.1"/>
    <property type="molecule type" value="Genomic_DNA"/>
</dbReference>
<dbReference type="InterPro" id="IPR029058">
    <property type="entry name" value="AB_hydrolase_fold"/>
</dbReference>
<sequence length="202" mass="21527">MKKVSSSFRLMLTVLLVFACSVGVFAPQQAKAATTRTPVIFVHGLGGTASNFTYIESYLSRQGWASNELYAIELPSKSGNQLLNAATISRKVDEVLAQTGSQKVNIVAHSMGGANSLYYILNNGGLSKVDKLVTIGGANRLTTNRAPDGIKVTSIYTINDQIVANQLSMLDGANNIRVFGMAHIGLLYSPSVSGLIKTALEE</sequence>
<evidence type="ECO:0000313" key="3">
    <source>
        <dbReference type="Proteomes" id="UP001220509"/>
    </source>
</evidence>
<keyword evidence="2" id="KW-0378">Hydrolase</keyword>
<dbReference type="PROSITE" id="PS51257">
    <property type="entry name" value="PROKAR_LIPOPROTEIN"/>
    <property type="match status" value="1"/>
</dbReference>
<dbReference type="Gene3D" id="3.40.50.1820">
    <property type="entry name" value="alpha/beta hydrolase"/>
    <property type="match status" value="1"/>
</dbReference>
<dbReference type="AlphaFoldDB" id="A0AAX3LZK8"/>
<dbReference type="PANTHER" id="PTHR32015">
    <property type="entry name" value="FASTING INDUCED LIPASE"/>
    <property type="match status" value="1"/>
</dbReference>
<keyword evidence="3" id="KW-1185">Reference proteome</keyword>
<dbReference type="InterPro" id="IPR002918">
    <property type="entry name" value="Lipase_EstA/Esterase_EstB"/>
</dbReference>
<dbReference type="GO" id="GO:0016298">
    <property type="term" value="F:lipase activity"/>
    <property type="evidence" value="ECO:0007669"/>
    <property type="project" value="TreeGrafter"/>
</dbReference>
<accession>A0AAX3LZK8</accession>
<dbReference type="KEGG" id="pka:PQ456_20155"/>
<dbReference type="Proteomes" id="UP001220509">
    <property type="component" value="Chromosome"/>
</dbReference>
<dbReference type="Pfam" id="PF01674">
    <property type="entry name" value="Lipase_2"/>
    <property type="match status" value="1"/>
</dbReference>
<dbReference type="RefSeq" id="WP_273613804.1">
    <property type="nucleotide sequence ID" value="NZ_CP117416.1"/>
</dbReference>
<dbReference type="SUPFAM" id="SSF53474">
    <property type="entry name" value="alpha/beta-Hydrolases"/>
    <property type="match status" value="1"/>
</dbReference>
<protein>
    <submittedName>
        <fullName evidence="2">Alpha/beta fold hydrolase</fullName>
    </submittedName>
</protein>
<gene>
    <name evidence="2" type="ORF">PQ456_20155</name>
</gene>
<dbReference type="GO" id="GO:0016042">
    <property type="term" value="P:lipid catabolic process"/>
    <property type="evidence" value="ECO:0007669"/>
    <property type="project" value="InterPro"/>
</dbReference>
<organism evidence="2 3">
    <name type="scientific">Paenibacillus kyungheensis</name>
    <dbReference type="NCBI Taxonomy" id="1452732"/>
    <lineage>
        <taxon>Bacteria</taxon>
        <taxon>Bacillati</taxon>
        <taxon>Bacillota</taxon>
        <taxon>Bacilli</taxon>
        <taxon>Bacillales</taxon>
        <taxon>Paenibacillaceae</taxon>
        <taxon>Paenibacillus</taxon>
    </lineage>
</organism>
<feature type="chain" id="PRO_5044005008" evidence="1">
    <location>
        <begin position="20"/>
        <end position="202"/>
    </location>
</feature>
<feature type="signal peptide" evidence="1">
    <location>
        <begin position="1"/>
        <end position="19"/>
    </location>
</feature>
<keyword evidence="1" id="KW-0732">Signal</keyword>
<evidence type="ECO:0000256" key="1">
    <source>
        <dbReference type="SAM" id="SignalP"/>
    </source>
</evidence>
<proteinExistence type="predicted"/>
<reference evidence="2 3" key="1">
    <citation type="submission" date="2023-02" db="EMBL/GenBank/DDBJ databases">
        <title>Genome sequence of Paenibacillus kyungheensis KACC 18744.</title>
        <authorList>
            <person name="Kim S."/>
            <person name="Heo J."/>
            <person name="Kwon S.-W."/>
        </authorList>
    </citation>
    <scope>NUCLEOTIDE SEQUENCE [LARGE SCALE GENOMIC DNA]</scope>
    <source>
        <strain evidence="2 3">KACC 18744</strain>
    </source>
</reference>